<accession>A0AAV7FXF1</accession>
<sequence>MLEDWGINLHPEYDNVWHPPLLNLFKINVDASILESNLACIGGVFRDHKGRLLLAFGKKRIHWDVA</sequence>
<name>A0AAV7FXF1_DENCH</name>
<protein>
    <recommendedName>
        <fullName evidence="3">RNase H type-1 domain-containing protein</fullName>
    </recommendedName>
</protein>
<evidence type="ECO:0000313" key="2">
    <source>
        <dbReference type="Proteomes" id="UP000775213"/>
    </source>
</evidence>
<organism evidence="1 2">
    <name type="scientific">Dendrobium chrysotoxum</name>
    <name type="common">Orchid</name>
    <dbReference type="NCBI Taxonomy" id="161865"/>
    <lineage>
        <taxon>Eukaryota</taxon>
        <taxon>Viridiplantae</taxon>
        <taxon>Streptophyta</taxon>
        <taxon>Embryophyta</taxon>
        <taxon>Tracheophyta</taxon>
        <taxon>Spermatophyta</taxon>
        <taxon>Magnoliopsida</taxon>
        <taxon>Liliopsida</taxon>
        <taxon>Asparagales</taxon>
        <taxon>Orchidaceae</taxon>
        <taxon>Epidendroideae</taxon>
        <taxon>Malaxideae</taxon>
        <taxon>Dendrobiinae</taxon>
        <taxon>Dendrobium</taxon>
    </lineage>
</organism>
<evidence type="ECO:0008006" key="3">
    <source>
        <dbReference type="Google" id="ProtNLM"/>
    </source>
</evidence>
<dbReference type="EMBL" id="JAGFBR010000019">
    <property type="protein sequence ID" value="KAH0448542.1"/>
    <property type="molecule type" value="Genomic_DNA"/>
</dbReference>
<comment type="caution">
    <text evidence="1">The sequence shown here is derived from an EMBL/GenBank/DDBJ whole genome shotgun (WGS) entry which is preliminary data.</text>
</comment>
<evidence type="ECO:0000313" key="1">
    <source>
        <dbReference type="EMBL" id="KAH0448542.1"/>
    </source>
</evidence>
<dbReference type="AlphaFoldDB" id="A0AAV7FXF1"/>
<gene>
    <name evidence="1" type="ORF">IEQ34_022342</name>
</gene>
<proteinExistence type="predicted"/>
<reference evidence="1 2" key="1">
    <citation type="journal article" date="2021" name="Hortic Res">
        <title>Chromosome-scale assembly of the Dendrobium chrysotoxum genome enhances the understanding of orchid evolution.</title>
        <authorList>
            <person name="Zhang Y."/>
            <person name="Zhang G.Q."/>
            <person name="Zhang D."/>
            <person name="Liu X.D."/>
            <person name="Xu X.Y."/>
            <person name="Sun W.H."/>
            <person name="Yu X."/>
            <person name="Zhu X."/>
            <person name="Wang Z.W."/>
            <person name="Zhao X."/>
            <person name="Zhong W.Y."/>
            <person name="Chen H."/>
            <person name="Yin W.L."/>
            <person name="Huang T."/>
            <person name="Niu S.C."/>
            <person name="Liu Z.J."/>
        </authorList>
    </citation>
    <scope>NUCLEOTIDE SEQUENCE [LARGE SCALE GENOMIC DNA]</scope>
    <source>
        <strain evidence="1">Lindl</strain>
    </source>
</reference>
<dbReference type="Proteomes" id="UP000775213">
    <property type="component" value="Unassembled WGS sequence"/>
</dbReference>
<keyword evidence="2" id="KW-1185">Reference proteome</keyword>